<keyword evidence="8" id="KW-1185">Reference proteome</keyword>
<feature type="transmembrane region" description="Helical" evidence="6">
    <location>
        <begin position="84"/>
        <end position="101"/>
    </location>
</feature>
<comment type="subcellular location">
    <subcellularLocation>
        <location evidence="1">Membrane</location>
        <topology evidence="1">Multi-pass membrane protein</topology>
    </subcellularLocation>
</comment>
<accession>D6RNU5</accession>
<evidence type="ECO:0000256" key="2">
    <source>
        <dbReference type="ARBA" id="ARBA00022448"/>
    </source>
</evidence>
<comment type="caution">
    <text evidence="7">The sequence shown here is derived from an EMBL/GenBank/DDBJ whole genome shotgun (WGS) entry which is preliminary data.</text>
</comment>
<evidence type="ECO:0000256" key="6">
    <source>
        <dbReference type="SAM" id="Phobius"/>
    </source>
</evidence>
<proteinExistence type="predicted"/>
<dbReference type="SUPFAM" id="SSF103473">
    <property type="entry name" value="MFS general substrate transporter"/>
    <property type="match status" value="1"/>
</dbReference>
<keyword evidence="3 6" id="KW-0812">Transmembrane</keyword>
<dbReference type="KEGG" id="cci:CC1G_14785"/>
<evidence type="ECO:0000256" key="1">
    <source>
        <dbReference type="ARBA" id="ARBA00004141"/>
    </source>
</evidence>
<evidence type="ECO:0000256" key="4">
    <source>
        <dbReference type="ARBA" id="ARBA00022989"/>
    </source>
</evidence>
<keyword evidence="2" id="KW-0813">Transport</keyword>
<evidence type="ECO:0000256" key="5">
    <source>
        <dbReference type="ARBA" id="ARBA00023136"/>
    </source>
</evidence>
<keyword evidence="5 6" id="KW-0472">Membrane</keyword>
<name>D6RNU5_COPC7</name>
<dbReference type="EMBL" id="AACS02000007">
    <property type="protein sequence ID" value="EFI27313.1"/>
    <property type="molecule type" value="Genomic_DNA"/>
</dbReference>
<feature type="transmembrane region" description="Helical" evidence="6">
    <location>
        <begin position="110"/>
        <end position="129"/>
    </location>
</feature>
<dbReference type="Proteomes" id="UP000001861">
    <property type="component" value="Unassembled WGS sequence"/>
</dbReference>
<organism evidence="7 8">
    <name type="scientific">Coprinopsis cinerea (strain Okayama-7 / 130 / ATCC MYA-4618 / FGSC 9003)</name>
    <name type="common">Inky cap fungus</name>
    <name type="synonym">Hormographiella aspergillata</name>
    <dbReference type="NCBI Taxonomy" id="240176"/>
    <lineage>
        <taxon>Eukaryota</taxon>
        <taxon>Fungi</taxon>
        <taxon>Dikarya</taxon>
        <taxon>Basidiomycota</taxon>
        <taxon>Agaricomycotina</taxon>
        <taxon>Agaricomycetes</taxon>
        <taxon>Agaricomycetidae</taxon>
        <taxon>Agaricales</taxon>
        <taxon>Agaricineae</taxon>
        <taxon>Psathyrellaceae</taxon>
        <taxon>Coprinopsis</taxon>
    </lineage>
</organism>
<protein>
    <recommendedName>
        <fullName evidence="9">MFS general substrate transporter</fullName>
    </recommendedName>
</protein>
<dbReference type="GO" id="GO:0016020">
    <property type="term" value="C:membrane"/>
    <property type="evidence" value="ECO:0007669"/>
    <property type="project" value="UniProtKB-SubCell"/>
</dbReference>
<dbReference type="VEuPathDB" id="FungiDB:CC1G_14785"/>
<evidence type="ECO:0000313" key="8">
    <source>
        <dbReference type="Proteomes" id="UP000001861"/>
    </source>
</evidence>
<dbReference type="GO" id="GO:0022857">
    <property type="term" value="F:transmembrane transporter activity"/>
    <property type="evidence" value="ECO:0007669"/>
    <property type="project" value="TreeGrafter"/>
</dbReference>
<evidence type="ECO:0000313" key="7">
    <source>
        <dbReference type="EMBL" id="EFI27313.1"/>
    </source>
</evidence>
<feature type="transmembrane region" description="Helical" evidence="6">
    <location>
        <begin position="135"/>
        <end position="155"/>
    </location>
</feature>
<gene>
    <name evidence="7" type="ORF">CC1G_14785</name>
</gene>
<dbReference type="InterPro" id="IPR036259">
    <property type="entry name" value="MFS_trans_sf"/>
</dbReference>
<reference evidence="7 8" key="1">
    <citation type="journal article" date="2010" name="Proc. Natl. Acad. Sci. U.S.A.">
        <title>Insights into evolution of multicellular fungi from the assembled chromosomes of the mushroom Coprinopsis cinerea (Coprinus cinereus).</title>
        <authorList>
            <person name="Stajich J.E."/>
            <person name="Wilke S.K."/>
            <person name="Ahren D."/>
            <person name="Au C.H."/>
            <person name="Birren B.W."/>
            <person name="Borodovsky M."/>
            <person name="Burns C."/>
            <person name="Canback B."/>
            <person name="Casselton L.A."/>
            <person name="Cheng C.K."/>
            <person name="Deng J."/>
            <person name="Dietrich F.S."/>
            <person name="Fargo D.C."/>
            <person name="Farman M.L."/>
            <person name="Gathman A.C."/>
            <person name="Goldberg J."/>
            <person name="Guigo R."/>
            <person name="Hoegger P.J."/>
            <person name="Hooker J.B."/>
            <person name="Huggins A."/>
            <person name="James T.Y."/>
            <person name="Kamada T."/>
            <person name="Kilaru S."/>
            <person name="Kodira C."/>
            <person name="Kues U."/>
            <person name="Kupfer D."/>
            <person name="Kwan H.S."/>
            <person name="Lomsadze A."/>
            <person name="Li W."/>
            <person name="Lilly W.W."/>
            <person name="Ma L.J."/>
            <person name="Mackey A.J."/>
            <person name="Manning G."/>
            <person name="Martin F."/>
            <person name="Muraguchi H."/>
            <person name="Natvig D.O."/>
            <person name="Palmerini H."/>
            <person name="Ramesh M.A."/>
            <person name="Rehmeyer C.J."/>
            <person name="Roe B.A."/>
            <person name="Shenoy N."/>
            <person name="Stanke M."/>
            <person name="Ter-Hovhannisyan V."/>
            <person name="Tunlid A."/>
            <person name="Velagapudi R."/>
            <person name="Vision T.J."/>
            <person name="Zeng Q."/>
            <person name="Zolan M.E."/>
            <person name="Pukkila P.J."/>
        </authorList>
    </citation>
    <scope>NUCLEOTIDE SEQUENCE [LARGE SCALE GENOMIC DNA]</scope>
    <source>
        <strain evidence="8">Okayama-7 / 130 / ATCC MYA-4618 / FGSC 9003</strain>
    </source>
</reference>
<dbReference type="Gene3D" id="1.20.1250.20">
    <property type="entry name" value="MFS general substrate transporter like domains"/>
    <property type="match status" value="1"/>
</dbReference>
<feature type="transmembrane region" description="Helical" evidence="6">
    <location>
        <begin position="167"/>
        <end position="188"/>
    </location>
</feature>
<keyword evidence="4 6" id="KW-1133">Transmembrane helix</keyword>
<dbReference type="FunFam" id="1.20.1250.20:FF:000013">
    <property type="entry name" value="MFS general substrate transporter"/>
    <property type="match status" value="1"/>
</dbReference>
<sequence length="268" mass="29557">MVDLPATAGFLTEEERMFVLDSQKQGSPLGEEEHFETRHVWAALSDWQLYTFVGMSFAFVCSLYGITFFSPFGYSPAITQLLSIPPYVLATIVINVFSYYADKHSIRSPFVLASLLIGLIGYAINFMNVRVSVKYFGIFLCVTGSYAGVPGVAAWQANNYSGHYKRGLSMALVLSLANVGGLVSPMVFRKQDSPRFLPGFGFELIVISLGIVSGLIAVVGYRLINARRYKLAEKQGLAGDGVDLVLDAEIIREERKLGDKAVSFRYTI</sequence>
<dbReference type="GeneID" id="9379133"/>
<dbReference type="eggNOG" id="KOG2533">
    <property type="taxonomic scope" value="Eukaryota"/>
</dbReference>
<dbReference type="PANTHER" id="PTHR43791:SF18">
    <property type="entry name" value="NICOTINIC ACID TRANSPORTER TNA1, PUTATIVE (AFU_ORTHOLOGUE AFUA_3G03820)-RELATED"/>
    <property type="match status" value="1"/>
</dbReference>
<feature type="transmembrane region" description="Helical" evidence="6">
    <location>
        <begin position="200"/>
        <end position="224"/>
    </location>
</feature>
<evidence type="ECO:0000256" key="3">
    <source>
        <dbReference type="ARBA" id="ARBA00022692"/>
    </source>
</evidence>
<dbReference type="RefSeq" id="XP_002910807.1">
    <property type="nucleotide sequence ID" value="XM_002910761.1"/>
</dbReference>
<dbReference type="InParanoid" id="D6RNU5"/>
<dbReference type="OMA" id="HAINVAC"/>
<dbReference type="AlphaFoldDB" id="D6RNU5"/>
<dbReference type="PANTHER" id="PTHR43791">
    <property type="entry name" value="PERMEASE-RELATED"/>
    <property type="match status" value="1"/>
</dbReference>
<feature type="transmembrane region" description="Helical" evidence="6">
    <location>
        <begin position="49"/>
        <end position="72"/>
    </location>
</feature>
<evidence type="ECO:0008006" key="9">
    <source>
        <dbReference type="Google" id="ProtNLM"/>
    </source>
</evidence>
<dbReference type="OrthoDB" id="2985014at2759"/>
<dbReference type="HOGENOM" id="CLU_001265_0_3_1"/>